<protein>
    <submittedName>
        <fullName evidence="4">Response regulator</fullName>
    </submittedName>
</protein>
<dbReference type="Pfam" id="PF00072">
    <property type="entry name" value="Response_reg"/>
    <property type="match status" value="1"/>
</dbReference>
<feature type="domain" description="HD-GYP" evidence="3">
    <location>
        <begin position="139"/>
        <end position="331"/>
    </location>
</feature>
<gene>
    <name evidence="4" type="ORF">H8E80_04375</name>
</gene>
<dbReference type="Gene3D" id="1.10.3210.10">
    <property type="entry name" value="Hypothetical protein af1432"/>
    <property type="match status" value="1"/>
</dbReference>
<sequence length="331" mass="36940">MRYLRILMVEDNPDHAELTTRVLLQEENINEVVLVETGQDCMEKLADGHRFGLILLDYGLPGIDGLSTLRKINKSGYDIPVVMVTGQGNERIAAEAIKTGAYDYVVKSSDYLSVLPAVVIKALKHHRIKKENVRLRENIEQNYLDALAVLISVIEAKDPYTHGHSETVSRYAFATAKEMKLSSREVERIRAAGLLHDIGKIAINRKILLKNGSLTNKERKIIQTHCDSGVKILRPAAFLEELLPIVHQHHEHFDGKGYPQGLKGNEIDLGARILAVADSFEAMTSARSYRPAMSFEKAVDKIKKHAGTQFDPEVVKAFLRTVKGLGIGDQK</sequence>
<dbReference type="EMBL" id="JACNLL010000044">
    <property type="protein sequence ID" value="MBC8199266.1"/>
    <property type="molecule type" value="Genomic_DNA"/>
</dbReference>
<dbReference type="Gene3D" id="3.40.50.2300">
    <property type="match status" value="1"/>
</dbReference>
<name>A0A8J6N5J4_9BACT</name>
<dbReference type="PROSITE" id="PS51832">
    <property type="entry name" value="HD_GYP"/>
    <property type="match status" value="1"/>
</dbReference>
<dbReference type="GO" id="GO:0000160">
    <property type="term" value="P:phosphorelay signal transduction system"/>
    <property type="evidence" value="ECO:0007669"/>
    <property type="project" value="InterPro"/>
</dbReference>
<dbReference type="CDD" id="cd00156">
    <property type="entry name" value="REC"/>
    <property type="match status" value="1"/>
</dbReference>
<organism evidence="4 5">
    <name type="scientific">Candidatus Desulfaltia bathyphila</name>
    <dbReference type="NCBI Taxonomy" id="2841697"/>
    <lineage>
        <taxon>Bacteria</taxon>
        <taxon>Pseudomonadati</taxon>
        <taxon>Thermodesulfobacteriota</taxon>
        <taxon>Desulfobacteria</taxon>
        <taxon>Desulfobacterales</taxon>
        <taxon>Desulfobacterales incertae sedis</taxon>
        <taxon>Candidatus Desulfaltia</taxon>
    </lineage>
</organism>
<dbReference type="PANTHER" id="PTHR45228:SF1">
    <property type="entry name" value="CYCLIC DI-GMP PHOSPHODIESTERASE TM_0186"/>
    <property type="match status" value="1"/>
</dbReference>
<dbReference type="InterPro" id="IPR006675">
    <property type="entry name" value="HDIG_dom"/>
</dbReference>
<dbReference type="InterPro" id="IPR003607">
    <property type="entry name" value="HD/PDEase_dom"/>
</dbReference>
<dbReference type="InterPro" id="IPR011006">
    <property type="entry name" value="CheY-like_superfamily"/>
</dbReference>
<accession>A0A8J6N5J4</accession>
<dbReference type="SMART" id="SM00471">
    <property type="entry name" value="HDc"/>
    <property type="match status" value="1"/>
</dbReference>
<evidence type="ECO:0000313" key="4">
    <source>
        <dbReference type="EMBL" id="MBC8199266.1"/>
    </source>
</evidence>
<comment type="caution">
    <text evidence="4">The sequence shown here is derived from an EMBL/GenBank/DDBJ whole genome shotgun (WGS) entry which is preliminary data.</text>
</comment>
<dbReference type="SUPFAM" id="SSF52172">
    <property type="entry name" value="CheY-like"/>
    <property type="match status" value="1"/>
</dbReference>
<reference evidence="4 5" key="1">
    <citation type="submission" date="2020-08" db="EMBL/GenBank/DDBJ databases">
        <title>Bridging the membrane lipid divide: bacteria of the FCB group superphylum have the potential to synthesize archaeal ether lipids.</title>
        <authorList>
            <person name="Villanueva L."/>
            <person name="Von Meijenfeldt F.A.B."/>
            <person name="Westbye A.B."/>
            <person name="Yadav S."/>
            <person name="Hopmans E.C."/>
            <person name="Dutilh B.E."/>
            <person name="Sinninghe Damste J.S."/>
        </authorList>
    </citation>
    <scope>NUCLEOTIDE SEQUENCE [LARGE SCALE GENOMIC DNA]</scope>
    <source>
        <strain evidence="4">NIOZ-UU82</strain>
    </source>
</reference>
<evidence type="ECO:0000259" key="3">
    <source>
        <dbReference type="PROSITE" id="PS51832"/>
    </source>
</evidence>
<dbReference type="InterPro" id="IPR052020">
    <property type="entry name" value="Cyclic_di-GMP/3'3'-cGAMP_PDE"/>
</dbReference>
<dbReference type="CDD" id="cd00077">
    <property type="entry name" value="HDc"/>
    <property type="match status" value="1"/>
</dbReference>
<feature type="modified residue" description="4-aspartylphosphate" evidence="1">
    <location>
        <position position="57"/>
    </location>
</feature>
<dbReference type="InterPro" id="IPR001789">
    <property type="entry name" value="Sig_transdc_resp-reg_receiver"/>
</dbReference>
<proteinExistence type="predicted"/>
<dbReference type="SMART" id="SM00448">
    <property type="entry name" value="REC"/>
    <property type="match status" value="1"/>
</dbReference>
<dbReference type="Pfam" id="PF13487">
    <property type="entry name" value="HD_5"/>
    <property type="match status" value="1"/>
</dbReference>
<dbReference type="NCBIfam" id="TIGR00277">
    <property type="entry name" value="HDIG"/>
    <property type="match status" value="1"/>
</dbReference>
<keyword evidence="1" id="KW-0597">Phosphoprotein</keyword>
<evidence type="ECO:0000256" key="1">
    <source>
        <dbReference type="PROSITE-ProRule" id="PRU00169"/>
    </source>
</evidence>
<dbReference type="AlphaFoldDB" id="A0A8J6N5J4"/>
<evidence type="ECO:0000313" key="5">
    <source>
        <dbReference type="Proteomes" id="UP000603545"/>
    </source>
</evidence>
<evidence type="ECO:0000259" key="2">
    <source>
        <dbReference type="PROSITE" id="PS50110"/>
    </source>
</evidence>
<dbReference type="SUPFAM" id="SSF109604">
    <property type="entry name" value="HD-domain/PDEase-like"/>
    <property type="match status" value="1"/>
</dbReference>
<dbReference type="PROSITE" id="PS50110">
    <property type="entry name" value="RESPONSE_REGULATORY"/>
    <property type="match status" value="1"/>
</dbReference>
<dbReference type="Proteomes" id="UP000603545">
    <property type="component" value="Unassembled WGS sequence"/>
</dbReference>
<feature type="domain" description="Response regulatory" evidence="2">
    <location>
        <begin position="5"/>
        <end position="122"/>
    </location>
</feature>
<dbReference type="InterPro" id="IPR037522">
    <property type="entry name" value="HD_GYP_dom"/>
</dbReference>
<dbReference type="PANTHER" id="PTHR45228">
    <property type="entry name" value="CYCLIC DI-GMP PHOSPHODIESTERASE TM_0186-RELATED"/>
    <property type="match status" value="1"/>
</dbReference>